<sequence length="220" mass="24441">LRWINYLRPDLKRGNFTEEEDNLIIKLHSYIGNKWSLIASRLPGRTDNEIKNYWNTHIKRKLVNQGLDPQSHRPLNSSPFPTSQSTRQESNNHVNQSPNTTVLKPEPNAMSAFSVPDDGNSNSGTTIEAELLERDKASDLLDLELSIGLKPFRSPMLACSCWPGFHSVGRCCGKCEPSKNGVGQGNAVFSSSSFSCNDKTSNSATSMLYSTMDNNRGTFV</sequence>
<dbReference type="InterPro" id="IPR017930">
    <property type="entry name" value="Myb_dom"/>
</dbReference>
<evidence type="ECO:0000313" key="10">
    <source>
        <dbReference type="EMBL" id="AFK29429.1"/>
    </source>
</evidence>
<evidence type="ECO:0000256" key="5">
    <source>
        <dbReference type="ARBA" id="ARBA00023163"/>
    </source>
</evidence>
<evidence type="ECO:0000256" key="6">
    <source>
        <dbReference type="ARBA" id="ARBA00023242"/>
    </source>
</evidence>
<evidence type="ECO:0000256" key="4">
    <source>
        <dbReference type="ARBA" id="ARBA00023125"/>
    </source>
</evidence>
<dbReference type="SUPFAM" id="SSF46689">
    <property type="entry name" value="Homeodomain-like"/>
    <property type="match status" value="1"/>
</dbReference>
<proteinExistence type="evidence at transcript level"/>
<dbReference type="SMART" id="SM00717">
    <property type="entry name" value="SANT"/>
    <property type="match status" value="1"/>
</dbReference>
<accession>I3RSY7</accession>
<dbReference type="InterPro" id="IPR051953">
    <property type="entry name" value="Plant_SW-associated_TFs"/>
</dbReference>
<feature type="domain" description="Myb-like" evidence="8">
    <location>
        <begin position="8"/>
        <end position="58"/>
    </location>
</feature>
<dbReference type="PANTHER" id="PTHR47997:SF75">
    <property type="entry name" value="MYB DOMAIN PROTEIN 55"/>
    <property type="match status" value="1"/>
</dbReference>
<feature type="compositionally biased region" description="Polar residues" evidence="7">
    <location>
        <begin position="73"/>
        <end position="102"/>
    </location>
</feature>
<dbReference type="Pfam" id="PF00249">
    <property type="entry name" value="Myb_DNA-binding"/>
    <property type="match status" value="1"/>
</dbReference>
<feature type="non-terminal residue" evidence="10">
    <location>
        <position position="1"/>
    </location>
</feature>
<comment type="subcellular location">
    <subcellularLocation>
        <location evidence="1">Nucleus</location>
    </subcellularLocation>
</comment>
<dbReference type="AlphaFoldDB" id="I3RSY7"/>
<evidence type="ECO:0000259" key="9">
    <source>
        <dbReference type="PROSITE" id="PS51294"/>
    </source>
</evidence>
<dbReference type="InterPro" id="IPR001005">
    <property type="entry name" value="SANT/Myb"/>
</dbReference>
<dbReference type="GO" id="GO:0000976">
    <property type="term" value="F:transcription cis-regulatory region binding"/>
    <property type="evidence" value="ECO:0007669"/>
    <property type="project" value="UniProtKB-ARBA"/>
</dbReference>
<evidence type="ECO:0000256" key="2">
    <source>
        <dbReference type="ARBA" id="ARBA00022737"/>
    </source>
</evidence>
<organism evidence="10">
    <name type="scientific">Lotus japonicus</name>
    <name type="common">Lotus corniculatus var. japonicus</name>
    <dbReference type="NCBI Taxonomy" id="34305"/>
    <lineage>
        <taxon>Eukaryota</taxon>
        <taxon>Viridiplantae</taxon>
        <taxon>Streptophyta</taxon>
        <taxon>Embryophyta</taxon>
        <taxon>Tracheophyta</taxon>
        <taxon>Spermatophyta</taxon>
        <taxon>Magnoliopsida</taxon>
        <taxon>eudicotyledons</taxon>
        <taxon>Gunneridae</taxon>
        <taxon>Pentapetalae</taxon>
        <taxon>rosids</taxon>
        <taxon>fabids</taxon>
        <taxon>Fabales</taxon>
        <taxon>Fabaceae</taxon>
        <taxon>Papilionoideae</taxon>
        <taxon>50 kb inversion clade</taxon>
        <taxon>NPAAA clade</taxon>
        <taxon>Hologalegina</taxon>
        <taxon>robinioid clade</taxon>
        <taxon>Loteae</taxon>
        <taxon>Lotus</taxon>
    </lineage>
</organism>
<gene>
    <name evidence="10" type="primary">MYB32</name>
</gene>
<name>I3RSY7_LOTJA</name>
<keyword evidence="4" id="KW-0238">DNA-binding</keyword>
<reference evidence="10" key="1">
    <citation type="journal article" date="2012" name="Plant Physiol.">
        <title>Transcription factors of lotus: regulation of isoflavonoid biosynthesis requires coordinated changes in transcription factor activity.</title>
        <authorList>
            <person name="Shelton D."/>
            <person name="Stranne M."/>
            <person name="Mikkelsen L."/>
            <person name="Pakseresht N."/>
            <person name="Welham T."/>
            <person name="Hiraka H."/>
            <person name="Tabata S."/>
            <person name="Sato S."/>
            <person name="Paquette S."/>
            <person name="Wang T.L."/>
            <person name="Martin C."/>
            <person name="Bailey P."/>
        </authorList>
    </citation>
    <scope>NUCLEOTIDE SEQUENCE</scope>
</reference>
<evidence type="ECO:0000259" key="8">
    <source>
        <dbReference type="PROSITE" id="PS50090"/>
    </source>
</evidence>
<feature type="domain" description="HTH myb-type" evidence="9">
    <location>
        <begin position="8"/>
        <end position="62"/>
    </location>
</feature>
<dbReference type="GO" id="GO:0005634">
    <property type="term" value="C:nucleus"/>
    <property type="evidence" value="ECO:0007669"/>
    <property type="project" value="UniProtKB-SubCell"/>
</dbReference>
<keyword evidence="5" id="KW-0804">Transcription</keyword>
<feature type="region of interest" description="Disordered" evidence="7">
    <location>
        <begin position="67"/>
        <end position="124"/>
    </location>
</feature>
<dbReference type="EMBL" id="JN863537">
    <property type="protein sequence ID" value="AFK29429.1"/>
    <property type="molecule type" value="mRNA"/>
</dbReference>
<keyword evidence="3" id="KW-0805">Transcription regulation</keyword>
<dbReference type="PANTHER" id="PTHR47997">
    <property type="entry name" value="MYB DOMAIN PROTEIN 55"/>
    <property type="match status" value="1"/>
</dbReference>
<dbReference type="CDD" id="cd00167">
    <property type="entry name" value="SANT"/>
    <property type="match status" value="1"/>
</dbReference>
<dbReference type="PROSITE" id="PS51294">
    <property type="entry name" value="HTH_MYB"/>
    <property type="match status" value="1"/>
</dbReference>
<evidence type="ECO:0000256" key="7">
    <source>
        <dbReference type="SAM" id="MobiDB-lite"/>
    </source>
</evidence>
<dbReference type="FunFam" id="1.10.10.60:FF:000394">
    <property type="entry name" value="MYB transcription factor"/>
    <property type="match status" value="1"/>
</dbReference>
<evidence type="ECO:0000256" key="1">
    <source>
        <dbReference type="ARBA" id="ARBA00004123"/>
    </source>
</evidence>
<protein>
    <submittedName>
        <fullName evidence="10">R2R3MYB transcription factor</fullName>
    </submittedName>
</protein>
<dbReference type="Gene3D" id="1.10.10.60">
    <property type="entry name" value="Homeodomain-like"/>
    <property type="match status" value="1"/>
</dbReference>
<keyword evidence="2" id="KW-0677">Repeat</keyword>
<dbReference type="PROSITE" id="PS50090">
    <property type="entry name" value="MYB_LIKE"/>
    <property type="match status" value="1"/>
</dbReference>
<dbReference type="InterPro" id="IPR009057">
    <property type="entry name" value="Homeodomain-like_sf"/>
</dbReference>
<keyword evidence="6" id="KW-0539">Nucleus</keyword>
<evidence type="ECO:0000256" key="3">
    <source>
        <dbReference type="ARBA" id="ARBA00023015"/>
    </source>
</evidence>